<dbReference type="Gene3D" id="2.40.10.350">
    <property type="entry name" value="Rod shape-determining protein MreC, domain 2"/>
    <property type="match status" value="1"/>
</dbReference>
<dbReference type="InterPro" id="IPR042175">
    <property type="entry name" value="Cell/Rod_MreC_2"/>
</dbReference>
<dbReference type="PIRSF" id="PIRSF038471">
    <property type="entry name" value="MreC"/>
    <property type="match status" value="1"/>
</dbReference>
<keyword evidence="6" id="KW-1133">Transmembrane helix</keyword>
<dbReference type="Proteomes" id="UP001209701">
    <property type="component" value="Unassembled WGS sequence"/>
</dbReference>
<sequence length="325" mass="34307">MSLGPFDRDTPPFFRQGASALTKLLLCTALALFLMVADSRFKMTAPARATMALALHPLQTLLLAPVDAWESLQDYLRGTESARAAESLARRQLVQQAERLSRAEQLQTENQRLRALLELRPALQVSSVSAEVLYEATDPYSRRVVIDRGSRQGVQPGAPVINDTGVLGQVTRVYGLSAEVTLLNDKDAAIPVLNSRTQQRNAAFGRSDGSGMELRFLAANADVKEGDILVTSGLDGVYPAGLPVARVAVVERRGDTSFASVGLQPIAQADSARHVLVLQPLALHEAAQAEAAAAAAAEAASAAAGKLARKATAGAANAANKGAHK</sequence>
<dbReference type="PANTHER" id="PTHR34138">
    <property type="entry name" value="CELL SHAPE-DETERMINING PROTEIN MREC"/>
    <property type="match status" value="1"/>
</dbReference>
<keyword evidence="3 5" id="KW-0133">Cell shape</keyword>
<dbReference type="RefSeq" id="WP_263570335.1">
    <property type="nucleotide sequence ID" value="NZ_JAJIRN010000003.1"/>
</dbReference>
<comment type="function">
    <text evidence="5">Involved in formation and maintenance of cell shape.</text>
</comment>
<gene>
    <name evidence="8" type="primary">mreC</name>
    <name evidence="8" type="ORF">LNV07_06325</name>
</gene>
<comment type="similarity">
    <text evidence="1 5">Belongs to the MreC family.</text>
</comment>
<evidence type="ECO:0000256" key="1">
    <source>
        <dbReference type="ARBA" id="ARBA00009369"/>
    </source>
</evidence>
<evidence type="ECO:0000256" key="5">
    <source>
        <dbReference type="PIRNR" id="PIRNR038471"/>
    </source>
</evidence>
<dbReference type="InterPro" id="IPR055342">
    <property type="entry name" value="MreC_beta-barrel_core"/>
</dbReference>
<feature type="transmembrane region" description="Helical" evidence="6">
    <location>
        <begin position="20"/>
        <end position="37"/>
    </location>
</feature>
<feature type="domain" description="Rod shape-determining protein MreC beta-barrel core" evidence="7">
    <location>
        <begin position="132"/>
        <end position="279"/>
    </location>
</feature>
<dbReference type="NCBIfam" id="TIGR00219">
    <property type="entry name" value="mreC"/>
    <property type="match status" value="1"/>
</dbReference>
<protein>
    <recommendedName>
        <fullName evidence="2 5">Cell shape-determining protein MreC</fullName>
    </recommendedName>
    <alternativeName>
        <fullName evidence="4 5">Cell shape protein MreC</fullName>
    </alternativeName>
</protein>
<organism evidence="8 9">
    <name type="scientific">Roseateles oligotrophus</name>
    <dbReference type="NCBI Taxonomy" id="1769250"/>
    <lineage>
        <taxon>Bacteria</taxon>
        <taxon>Pseudomonadati</taxon>
        <taxon>Pseudomonadota</taxon>
        <taxon>Betaproteobacteria</taxon>
        <taxon>Burkholderiales</taxon>
        <taxon>Sphaerotilaceae</taxon>
        <taxon>Roseateles</taxon>
    </lineage>
</organism>
<keyword evidence="9" id="KW-1185">Reference proteome</keyword>
<dbReference type="EMBL" id="JAJIRN010000003">
    <property type="protein sequence ID" value="MCV2367708.1"/>
    <property type="molecule type" value="Genomic_DNA"/>
</dbReference>
<name>A0ABT2YCE9_9BURK</name>
<dbReference type="InterPro" id="IPR042177">
    <property type="entry name" value="Cell/Rod_1"/>
</dbReference>
<proteinExistence type="inferred from homology"/>
<keyword evidence="6" id="KW-0472">Membrane</keyword>
<evidence type="ECO:0000259" key="7">
    <source>
        <dbReference type="Pfam" id="PF04085"/>
    </source>
</evidence>
<dbReference type="Pfam" id="PF04085">
    <property type="entry name" value="MreC"/>
    <property type="match status" value="1"/>
</dbReference>
<evidence type="ECO:0000313" key="9">
    <source>
        <dbReference type="Proteomes" id="UP001209701"/>
    </source>
</evidence>
<keyword evidence="6" id="KW-0812">Transmembrane</keyword>
<evidence type="ECO:0000313" key="8">
    <source>
        <dbReference type="EMBL" id="MCV2367708.1"/>
    </source>
</evidence>
<accession>A0ABT2YCE9</accession>
<evidence type="ECO:0000256" key="3">
    <source>
        <dbReference type="ARBA" id="ARBA00022960"/>
    </source>
</evidence>
<comment type="caution">
    <text evidence="8">The sequence shown here is derived from an EMBL/GenBank/DDBJ whole genome shotgun (WGS) entry which is preliminary data.</text>
</comment>
<evidence type="ECO:0000256" key="6">
    <source>
        <dbReference type="SAM" id="Phobius"/>
    </source>
</evidence>
<dbReference type="PANTHER" id="PTHR34138:SF1">
    <property type="entry name" value="CELL SHAPE-DETERMINING PROTEIN MREC"/>
    <property type="match status" value="1"/>
</dbReference>
<evidence type="ECO:0000256" key="2">
    <source>
        <dbReference type="ARBA" id="ARBA00013855"/>
    </source>
</evidence>
<dbReference type="InterPro" id="IPR007221">
    <property type="entry name" value="MreC"/>
</dbReference>
<evidence type="ECO:0000256" key="4">
    <source>
        <dbReference type="ARBA" id="ARBA00032089"/>
    </source>
</evidence>
<reference evidence="8 9" key="1">
    <citation type="submission" date="2021-11" db="EMBL/GenBank/DDBJ databases">
        <authorList>
            <person name="Liang Q."/>
            <person name="Mou H."/>
            <person name="Liu Z."/>
        </authorList>
    </citation>
    <scope>NUCLEOTIDE SEQUENCE [LARGE SCALE GENOMIC DNA]</scope>
    <source>
        <strain evidence="8 9">CHU3</strain>
    </source>
</reference>
<dbReference type="Gene3D" id="2.40.10.340">
    <property type="entry name" value="Rod shape-determining protein MreC, domain 1"/>
    <property type="match status" value="1"/>
</dbReference>